<reference evidence="16" key="1">
    <citation type="journal article" date="2022" name="Plant J.">
        <title>Strategies of tolerance reflected in two North American maple genomes.</title>
        <authorList>
            <person name="McEvoy S.L."/>
            <person name="Sezen U.U."/>
            <person name="Trouern-Trend A."/>
            <person name="McMahon S.M."/>
            <person name="Schaberg P.G."/>
            <person name="Yang J."/>
            <person name="Wegrzyn J.L."/>
            <person name="Swenson N.G."/>
        </authorList>
    </citation>
    <scope>NUCLEOTIDE SEQUENCE</scope>
    <source>
        <strain evidence="16">91603</strain>
    </source>
</reference>
<dbReference type="PROSITE" id="PS50293">
    <property type="entry name" value="TPR_REGION"/>
    <property type="match status" value="1"/>
</dbReference>
<evidence type="ECO:0000313" key="16">
    <source>
        <dbReference type="EMBL" id="KAI9166029.1"/>
    </source>
</evidence>
<name>A0AAD5IKI7_ACENE</name>
<comment type="caution">
    <text evidence="16">The sequence shown here is derived from an EMBL/GenBank/DDBJ whole genome shotgun (WGS) entry which is preliminary data.</text>
</comment>
<dbReference type="Pfam" id="PF13424">
    <property type="entry name" value="TPR_12"/>
    <property type="match status" value="2"/>
</dbReference>
<evidence type="ECO:0000313" key="17">
    <source>
        <dbReference type="Proteomes" id="UP001064489"/>
    </source>
</evidence>
<comment type="subcellular location">
    <subcellularLocation>
        <location evidence="1">Chromosome</location>
    </subcellularLocation>
    <subcellularLocation>
        <location evidence="2">Nucleus</location>
        <location evidence="2">Nucleoplasm</location>
    </subcellularLocation>
</comment>
<keyword evidence="4" id="KW-0158">Chromosome</keyword>
<dbReference type="Pfam" id="PF13181">
    <property type="entry name" value="TPR_8"/>
    <property type="match status" value="1"/>
</dbReference>
<evidence type="ECO:0000256" key="9">
    <source>
        <dbReference type="ARBA" id="ARBA00022853"/>
    </source>
</evidence>
<dbReference type="SUPFAM" id="SSF52047">
    <property type="entry name" value="RNI-like"/>
    <property type="match status" value="1"/>
</dbReference>
<evidence type="ECO:0000256" key="5">
    <source>
        <dbReference type="ARBA" id="ARBA00022614"/>
    </source>
</evidence>
<dbReference type="Gene3D" id="1.25.40.10">
    <property type="entry name" value="Tetratricopeptide repeat domain"/>
    <property type="match status" value="4"/>
</dbReference>
<dbReference type="PROSITE" id="PS50005">
    <property type="entry name" value="TPR"/>
    <property type="match status" value="2"/>
</dbReference>
<evidence type="ECO:0000256" key="13">
    <source>
        <dbReference type="PROSITE-ProRule" id="PRU00339"/>
    </source>
</evidence>
<dbReference type="Pfam" id="PF13176">
    <property type="entry name" value="TPR_7"/>
    <property type="match status" value="1"/>
</dbReference>
<dbReference type="GO" id="GO:0042393">
    <property type="term" value="F:histone binding"/>
    <property type="evidence" value="ECO:0007669"/>
    <property type="project" value="UniProtKB-ARBA"/>
</dbReference>
<evidence type="ECO:0000256" key="10">
    <source>
        <dbReference type="ARBA" id="ARBA00023204"/>
    </source>
</evidence>
<accession>A0AAD5IKI7</accession>
<dbReference type="GO" id="GO:0072423">
    <property type="term" value="P:response to DNA damage checkpoint signaling"/>
    <property type="evidence" value="ECO:0007669"/>
    <property type="project" value="InterPro"/>
</dbReference>
<dbReference type="PANTHER" id="PTHR47684">
    <property type="entry name" value="PROTEIN TONSOKU"/>
    <property type="match status" value="1"/>
</dbReference>
<feature type="region of interest" description="Disordered" evidence="15">
    <location>
        <begin position="1475"/>
        <end position="1498"/>
    </location>
</feature>
<dbReference type="SMART" id="SM00368">
    <property type="entry name" value="LRR_RI"/>
    <property type="match status" value="5"/>
</dbReference>
<dbReference type="GO" id="GO:0009933">
    <property type="term" value="P:meristem structural organization"/>
    <property type="evidence" value="ECO:0007669"/>
    <property type="project" value="InterPro"/>
</dbReference>
<keyword evidence="7" id="KW-0227">DNA damage</keyword>
<dbReference type="GO" id="GO:0005654">
    <property type="term" value="C:nucleoplasm"/>
    <property type="evidence" value="ECO:0007669"/>
    <property type="project" value="UniProtKB-SubCell"/>
</dbReference>
<comment type="similarity">
    <text evidence="3">Belongs to the Tonsoku family.</text>
</comment>
<dbReference type="PANTHER" id="PTHR47684:SF1">
    <property type="entry name" value="PROTEIN TONSOKU"/>
    <property type="match status" value="1"/>
</dbReference>
<evidence type="ECO:0000256" key="4">
    <source>
        <dbReference type="ARBA" id="ARBA00022454"/>
    </source>
</evidence>
<feature type="repeat" description="TPR" evidence="13">
    <location>
        <begin position="379"/>
        <end position="412"/>
    </location>
</feature>
<evidence type="ECO:0000256" key="2">
    <source>
        <dbReference type="ARBA" id="ARBA00004642"/>
    </source>
</evidence>
<protein>
    <recommendedName>
        <fullName evidence="12">Protein TONSOKU</fullName>
    </recommendedName>
</protein>
<keyword evidence="10" id="KW-0234">DNA repair</keyword>
<keyword evidence="8 13" id="KW-0802">TPR repeat</keyword>
<dbReference type="GO" id="GO:0040029">
    <property type="term" value="P:epigenetic regulation of gene expression"/>
    <property type="evidence" value="ECO:0007669"/>
    <property type="project" value="InterPro"/>
</dbReference>
<keyword evidence="5" id="KW-0433">Leucine-rich repeat</keyword>
<feature type="repeat" description="TPR" evidence="13">
    <location>
        <begin position="248"/>
        <end position="281"/>
    </location>
</feature>
<evidence type="ECO:0000256" key="15">
    <source>
        <dbReference type="SAM" id="MobiDB-lite"/>
    </source>
</evidence>
<sequence>MGRDEMQLSAAKRAYRSAKEEGNRQEEARWANVIGNSLKNRGEYVEALRWFRIDYDVSINYLPEKHLLPTCQSLGEAYLRLEHFQDALIYQKKHLELAKDANDLVEQQRASTQLGRTYHEMFLRSDDDHYSIRNAKKYFKSAMKLARTLKENPPSNESSFTKEYIDAHNNIGMLEKDLDNLEEAKEYLTKGLEICDEEEVREDDDGRSRLHHNLGSVYMELRMWDKSREHIEMDIIICKRIGHCQGEAKGYINLGELHYRVQKYDEAILCYQKALDLAKSMEDEDALVSQIDQNIETVKEAMKVLDDLRKEEQNLKKLTRNMAAAKDTPDERKCLLQKNASLDRLIEKSSIIMAWLKHREFAKRKKRITTELCDKEKLSDSYLVIGESYQKLRKFDKAIKWYTKSLEIYKSIGNMEGQALAKVNIGDALDFNGDWIGALEAFKEGYRIAVEANLPSVQLSALENMHYSHMIRFDNVEDARSLQLAIDKLKESETRNLGAQDVAGEDCCSETDTEGNDHKSDSRSSACCSLDLVKSRSSRSKTLAGVEVEEFNNDLPLISFLQSSKSSPKMKMPYVEKQNISSKRTEASPRSLSKSTNSIVSRKRIRVVLSDDEGEMDDEFECLKGRVHKCPVEAVATSDEFKSKSTPASPACKFKDVPAAASKCAYSSCNPINVEESTCSFKSMGPKPGTLNGNVLRSLNTEKVLIASDCATSYSKDDIDVSENILHRHNSSHYKLRTSDDNNNQQCMTFKIDDGLIHLEAGSSTASDKLNIESLKVELACLYYLQLPMEKRSKGWVQKCLMKLYIDCCNELCEPPNLKLLKRLYVSEVEDEVIVCDCELQDISITPLLNALHANKTVAMLDLSHNLLGNGTMEKLQRFFTTSTQKYGDLTLDLHCNRFGPTALFQICECPVLFTRLEVLNLSGNRLTDACGSYLSTILENCKALYNLNIERCSITSRTIQKVSDALGAESVLAQLSIGYNNPITGNAMMNLLAKLATLKSFSELNLNGIKLSKPVVVSLCQLAKTSCLSQLMLGGTGIGNDGALQLIDSWFSGDLESVKLDLSYCGLTSTCVHKFNTDVSLARGIHELNLGGNPIMQEGGSVLSSLLMNPQCSLKVLVLNKCHLGLAGVLQLVQALTENDTLEELNLADNADLDKQLALQHDTTANMSSELLLPNVNTSECSLKGGISKEADSDEHDLCPMNTDCNQLEVADSEDDEIRVEAAASGFDNSCTSSCQKNSSFECQFIQELSTAIGRAKHLQLLDISNNGFSTQAAKTLYSAWSSRSGVSQARKHIEEHTIIHFSVEENKCCAVKPCCKRSANVRKPKIRPSGFLVNKAKLVIGKSGRDVRRWESTEESSWSSSEVESGEMVRKNFNRWEGDCSKGVRRDSLMELAHSKALPEGPMPEMPQGPKAAAHVSTEDTKVQTCKVITSAEGPNNNSIGPPGDNNDNRQIVVVLSKVTTNQMIFSGGEETELRMEDNNSPGVKDSPRSISTKNGATRETFQIQNGEVIKERLGVKEKR</sequence>
<evidence type="ECO:0000256" key="1">
    <source>
        <dbReference type="ARBA" id="ARBA00004286"/>
    </source>
</evidence>
<dbReference type="InterPro" id="IPR032675">
    <property type="entry name" value="LRR_dom_sf"/>
</dbReference>
<evidence type="ECO:0000256" key="3">
    <source>
        <dbReference type="ARBA" id="ARBA00010999"/>
    </source>
</evidence>
<dbReference type="EMBL" id="JAJSOW010000105">
    <property type="protein sequence ID" value="KAI9166029.1"/>
    <property type="molecule type" value="Genomic_DNA"/>
</dbReference>
<evidence type="ECO:0000256" key="7">
    <source>
        <dbReference type="ARBA" id="ARBA00022763"/>
    </source>
</evidence>
<dbReference type="Gene3D" id="3.80.10.10">
    <property type="entry name" value="Ribonuclease Inhibitor"/>
    <property type="match status" value="1"/>
</dbReference>
<keyword evidence="14" id="KW-0175">Coiled coil</keyword>
<keyword evidence="6" id="KW-0677">Repeat</keyword>
<organism evidence="16 17">
    <name type="scientific">Acer negundo</name>
    <name type="common">Box elder</name>
    <dbReference type="NCBI Taxonomy" id="4023"/>
    <lineage>
        <taxon>Eukaryota</taxon>
        <taxon>Viridiplantae</taxon>
        <taxon>Streptophyta</taxon>
        <taxon>Embryophyta</taxon>
        <taxon>Tracheophyta</taxon>
        <taxon>Spermatophyta</taxon>
        <taxon>Magnoliopsida</taxon>
        <taxon>eudicotyledons</taxon>
        <taxon>Gunneridae</taxon>
        <taxon>Pentapetalae</taxon>
        <taxon>rosids</taxon>
        <taxon>malvids</taxon>
        <taxon>Sapindales</taxon>
        <taxon>Sapindaceae</taxon>
        <taxon>Hippocastanoideae</taxon>
        <taxon>Acereae</taxon>
        <taxon>Acer</taxon>
    </lineage>
</organism>
<feature type="coiled-coil region" evidence="14">
    <location>
        <begin position="291"/>
        <end position="328"/>
    </location>
</feature>
<gene>
    <name evidence="16" type="ORF">LWI28_024953</name>
</gene>
<dbReference type="FunFam" id="3.80.10.10:FF:000500">
    <property type="entry name" value="Protein TONSOKU"/>
    <property type="match status" value="1"/>
</dbReference>
<evidence type="ECO:0000256" key="6">
    <source>
        <dbReference type="ARBA" id="ARBA00022737"/>
    </source>
</evidence>
<dbReference type="GO" id="GO:0005694">
    <property type="term" value="C:chromosome"/>
    <property type="evidence" value="ECO:0007669"/>
    <property type="project" value="UniProtKB-SubCell"/>
</dbReference>
<dbReference type="Proteomes" id="UP001064489">
    <property type="component" value="Chromosome 10"/>
</dbReference>
<dbReference type="GO" id="GO:0006281">
    <property type="term" value="P:DNA repair"/>
    <property type="evidence" value="ECO:0007669"/>
    <property type="project" value="UniProtKB-KW"/>
</dbReference>
<reference evidence="16" key="2">
    <citation type="submission" date="2023-02" db="EMBL/GenBank/DDBJ databases">
        <authorList>
            <person name="Swenson N.G."/>
            <person name="Wegrzyn J.L."/>
            <person name="Mcevoy S.L."/>
        </authorList>
    </citation>
    <scope>NUCLEOTIDE SEQUENCE</scope>
    <source>
        <strain evidence="16">91603</strain>
        <tissue evidence="16">Leaf</tissue>
    </source>
</reference>
<evidence type="ECO:0000256" key="14">
    <source>
        <dbReference type="SAM" id="Coils"/>
    </source>
</evidence>
<proteinExistence type="inferred from homology"/>
<keyword evidence="9" id="KW-0156">Chromatin regulator</keyword>
<evidence type="ECO:0000256" key="12">
    <source>
        <dbReference type="ARBA" id="ARBA00069409"/>
    </source>
</evidence>
<keyword evidence="17" id="KW-1185">Reference proteome</keyword>
<evidence type="ECO:0000256" key="8">
    <source>
        <dbReference type="ARBA" id="ARBA00022803"/>
    </source>
</evidence>
<dbReference type="SUPFAM" id="SSF48452">
    <property type="entry name" value="TPR-like"/>
    <property type="match status" value="2"/>
</dbReference>
<evidence type="ECO:0000256" key="11">
    <source>
        <dbReference type="ARBA" id="ARBA00023242"/>
    </source>
</evidence>
<dbReference type="InterPro" id="IPR019734">
    <property type="entry name" value="TPR_rpt"/>
</dbReference>
<keyword evidence="11" id="KW-0539">Nucleus</keyword>
<dbReference type="InterPro" id="IPR011990">
    <property type="entry name" value="TPR-like_helical_dom_sf"/>
</dbReference>
<dbReference type="SMART" id="SM00028">
    <property type="entry name" value="TPR"/>
    <property type="match status" value="7"/>
</dbReference>
<dbReference type="FunFam" id="1.25.40.10:FF:000961">
    <property type="entry name" value="Protein TONSOKU"/>
    <property type="match status" value="1"/>
</dbReference>
<dbReference type="InterPro" id="IPR044227">
    <property type="entry name" value="TONSOKU"/>
</dbReference>